<dbReference type="SUPFAM" id="SSF141523">
    <property type="entry name" value="L,D-transpeptidase catalytic domain-like"/>
    <property type="match status" value="1"/>
</dbReference>
<comment type="pathway">
    <text evidence="1 7">Cell wall biogenesis; peptidoglycan biosynthesis.</text>
</comment>
<organism evidence="9">
    <name type="scientific">Ignavibacterium album</name>
    <dbReference type="NCBI Taxonomy" id="591197"/>
    <lineage>
        <taxon>Bacteria</taxon>
        <taxon>Pseudomonadati</taxon>
        <taxon>Ignavibacteriota</taxon>
        <taxon>Ignavibacteria</taxon>
        <taxon>Ignavibacteriales</taxon>
        <taxon>Ignavibacteriaceae</taxon>
        <taxon>Ignavibacterium</taxon>
    </lineage>
</organism>
<keyword evidence="4 7" id="KW-0133">Cell shape</keyword>
<evidence type="ECO:0000313" key="9">
    <source>
        <dbReference type="EMBL" id="HFI91723.1"/>
    </source>
</evidence>
<feature type="active site" description="Nucleophile" evidence="7">
    <location>
        <position position="147"/>
    </location>
</feature>
<reference evidence="9" key="1">
    <citation type="journal article" date="2020" name="mSystems">
        <title>Genome- and Community-Level Interaction Insights into Carbon Utilization and Element Cycling Functions of Hydrothermarchaeota in Hydrothermal Sediment.</title>
        <authorList>
            <person name="Zhou Z."/>
            <person name="Liu Y."/>
            <person name="Xu W."/>
            <person name="Pan J."/>
            <person name="Luo Z.H."/>
            <person name="Li M."/>
        </authorList>
    </citation>
    <scope>NUCLEOTIDE SEQUENCE [LARGE SCALE GENOMIC DNA]</scope>
    <source>
        <strain evidence="9">SpSt-479</strain>
    </source>
</reference>
<gene>
    <name evidence="9" type="ORF">ENS31_09395</name>
</gene>
<keyword evidence="3" id="KW-0808">Transferase</keyword>
<dbReference type="CDD" id="cd16913">
    <property type="entry name" value="YkuD_like"/>
    <property type="match status" value="1"/>
</dbReference>
<evidence type="ECO:0000259" key="8">
    <source>
        <dbReference type="PROSITE" id="PS52029"/>
    </source>
</evidence>
<evidence type="ECO:0000256" key="5">
    <source>
        <dbReference type="ARBA" id="ARBA00022984"/>
    </source>
</evidence>
<dbReference type="InterPro" id="IPR038063">
    <property type="entry name" value="Transpep_catalytic_dom"/>
</dbReference>
<dbReference type="PANTHER" id="PTHR30582">
    <property type="entry name" value="L,D-TRANSPEPTIDASE"/>
    <property type="match status" value="1"/>
</dbReference>
<dbReference type="GO" id="GO:0071555">
    <property type="term" value="P:cell wall organization"/>
    <property type="evidence" value="ECO:0007669"/>
    <property type="project" value="UniProtKB-UniRule"/>
</dbReference>
<evidence type="ECO:0000256" key="4">
    <source>
        <dbReference type="ARBA" id="ARBA00022960"/>
    </source>
</evidence>
<evidence type="ECO:0000256" key="7">
    <source>
        <dbReference type="PROSITE-ProRule" id="PRU01373"/>
    </source>
</evidence>
<feature type="active site" description="Proton donor/acceptor" evidence="7">
    <location>
        <position position="127"/>
    </location>
</feature>
<keyword evidence="5 7" id="KW-0573">Peptidoglycan synthesis</keyword>
<keyword evidence="6 7" id="KW-0961">Cell wall biogenesis/degradation</keyword>
<feature type="domain" description="L,D-TPase catalytic" evidence="8">
    <location>
        <begin position="52"/>
        <end position="171"/>
    </location>
</feature>
<sequence>MKILLIIFISSNLIFANDPNKVSSESKSLTFDELKKISLTKIVDTLYTLSDYFVEIDLSKQMGYLHSRSDSVKTFKVSTGTKKIKDGVETNTGIFVIQHKAAKWYSTQFDSTLMLNWMGFNYGIGFHALAGKSYYKYLGNKTSSHGCVRVSREDAKDLFSKLGYGSPVIIHKGETAVKIAFAEKNRSDYKYYDSESLSKENKRRLSHLYNGSFLSFVNEKILIDHRNVTHQGISIGELNKVATRQKIYPDSLFLEIAIPEIKGQYIPVNYFSVEQLFAAIE</sequence>
<dbReference type="AlphaFoldDB" id="A0A7V2ZKN5"/>
<dbReference type="EMBL" id="DSUJ01000008">
    <property type="protein sequence ID" value="HFI91723.1"/>
    <property type="molecule type" value="Genomic_DNA"/>
</dbReference>
<evidence type="ECO:0000256" key="6">
    <source>
        <dbReference type="ARBA" id="ARBA00023316"/>
    </source>
</evidence>
<protein>
    <submittedName>
        <fullName evidence="9">Murein L,D-transpeptidase</fullName>
    </submittedName>
</protein>
<evidence type="ECO:0000256" key="1">
    <source>
        <dbReference type="ARBA" id="ARBA00004752"/>
    </source>
</evidence>
<dbReference type="InterPro" id="IPR005490">
    <property type="entry name" value="LD_TPept_cat_dom"/>
</dbReference>
<dbReference type="PANTHER" id="PTHR30582:SF2">
    <property type="entry name" value="L,D-TRANSPEPTIDASE YCIB-RELATED"/>
    <property type="match status" value="1"/>
</dbReference>
<dbReference type="GO" id="GO:0018104">
    <property type="term" value="P:peptidoglycan-protein cross-linking"/>
    <property type="evidence" value="ECO:0007669"/>
    <property type="project" value="TreeGrafter"/>
</dbReference>
<dbReference type="GO" id="GO:0071972">
    <property type="term" value="F:peptidoglycan L,D-transpeptidase activity"/>
    <property type="evidence" value="ECO:0007669"/>
    <property type="project" value="TreeGrafter"/>
</dbReference>
<comment type="similarity">
    <text evidence="2">Belongs to the YkuD family.</text>
</comment>
<name>A0A7V2ZKN5_9BACT</name>
<dbReference type="PROSITE" id="PS52029">
    <property type="entry name" value="LD_TPASE"/>
    <property type="match status" value="1"/>
</dbReference>
<accession>A0A7V2ZKN5</accession>
<dbReference type="InterPro" id="IPR050979">
    <property type="entry name" value="LD-transpeptidase"/>
</dbReference>
<comment type="caution">
    <text evidence="9">The sequence shown here is derived from an EMBL/GenBank/DDBJ whole genome shotgun (WGS) entry which is preliminary data.</text>
</comment>
<proteinExistence type="inferred from homology"/>
<dbReference type="GO" id="GO:0005576">
    <property type="term" value="C:extracellular region"/>
    <property type="evidence" value="ECO:0007669"/>
    <property type="project" value="TreeGrafter"/>
</dbReference>
<dbReference type="GO" id="GO:0008360">
    <property type="term" value="P:regulation of cell shape"/>
    <property type="evidence" value="ECO:0007669"/>
    <property type="project" value="UniProtKB-UniRule"/>
</dbReference>
<dbReference type="Pfam" id="PF03734">
    <property type="entry name" value="YkuD"/>
    <property type="match status" value="1"/>
</dbReference>
<dbReference type="UniPathway" id="UPA00219"/>
<dbReference type="GO" id="GO:0016740">
    <property type="term" value="F:transferase activity"/>
    <property type="evidence" value="ECO:0007669"/>
    <property type="project" value="UniProtKB-KW"/>
</dbReference>
<evidence type="ECO:0000256" key="3">
    <source>
        <dbReference type="ARBA" id="ARBA00022679"/>
    </source>
</evidence>
<evidence type="ECO:0000256" key="2">
    <source>
        <dbReference type="ARBA" id="ARBA00005992"/>
    </source>
</evidence>
<dbReference type="Gene3D" id="2.40.440.10">
    <property type="entry name" value="L,D-transpeptidase catalytic domain-like"/>
    <property type="match status" value="1"/>
</dbReference>